<accession>A0A4Y2CA04</accession>
<sequence length="98" mass="10743">MGCTADMTHDDLLQIRGGGAILRRLSRGILNAQKGLNGPRLAFAIRKLYNDEDLDTLISARSFVRFPQGNLWTKGSPSETVTHGYSFAAHRTGKVLIS</sequence>
<dbReference type="EMBL" id="BGPR01000163">
    <property type="protein sequence ID" value="GBM01000.1"/>
    <property type="molecule type" value="Genomic_DNA"/>
</dbReference>
<keyword evidence="2" id="KW-1185">Reference proteome</keyword>
<reference evidence="1 2" key="1">
    <citation type="journal article" date="2019" name="Sci. Rep.">
        <title>Orb-weaving spider Araneus ventricosus genome elucidates the spidroin gene catalogue.</title>
        <authorList>
            <person name="Kono N."/>
            <person name="Nakamura H."/>
            <person name="Ohtoshi R."/>
            <person name="Moran D.A.P."/>
            <person name="Shinohara A."/>
            <person name="Yoshida Y."/>
            <person name="Fujiwara M."/>
            <person name="Mori M."/>
            <person name="Tomita M."/>
            <person name="Arakawa K."/>
        </authorList>
    </citation>
    <scope>NUCLEOTIDE SEQUENCE [LARGE SCALE GENOMIC DNA]</scope>
</reference>
<organism evidence="1 2">
    <name type="scientific">Araneus ventricosus</name>
    <name type="common">Orbweaver spider</name>
    <name type="synonym">Epeira ventricosa</name>
    <dbReference type="NCBI Taxonomy" id="182803"/>
    <lineage>
        <taxon>Eukaryota</taxon>
        <taxon>Metazoa</taxon>
        <taxon>Ecdysozoa</taxon>
        <taxon>Arthropoda</taxon>
        <taxon>Chelicerata</taxon>
        <taxon>Arachnida</taxon>
        <taxon>Araneae</taxon>
        <taxon>Araneomorphae</taxon>
        <taxon>Entelegynae</taxon>
        <taxon>Araneoidea</taxon>
        <taxon>Araneidae</taxon>
        <taxon>Araneus</taxon>
    </lineage>
</organism>
<evidence type="ECO:0000313" key="1">
    <source>
        <dbReference type="EMBL" id="GBM01000.1"/>
    </source>
</evidence>
<dbReference type="AlphaFoldDB" id="A0A4Y2CA04"/>
<comment type="caution">
    <text evidence="1">The sequence shown here is derived from an EMBL/GenBank/DDBJ whole genome shotgun (WGS) entry which is preliminary data.</text>
</comment>
<protein>
    <submittedName>
        <fullName evidence="1">Uncharacterized protein</fullName>
    </submittedName>
</protein>
<gene>
    <name evidence="1" type="ORF">AVEN_55513_1</name>
</gene>
<proteinExistence type="predicted"/>
<name>A0A4Y2CA04_ARAVE</name>
<evidence type="ECO:0000313" key="2">
    <source>
        <dbReference type="Proteomes" id="UP000499080"/>
    </source>
</evidence>
<dbReference type="Proteomes" id="UP000499080">
    <property type="component" value="Unassembled WGS sequence"/>
</dbReference>